<dbReference type="Proteomes" id="UP000007015">
    <property type="component" value="Chromosome 8"/>
</dbReference>
<dbReference type="HOGENOM" id="CLU_1698422_0_0_1"/>
<accession>B8B9B7</accession>
<protein>
    <submittedName>
        <fullName evidence="1">Uncharacterized protein</fullName>
    </submittedName>
</protein>
<evidence type="ECO:0000313" key="2">
    <source>
        <dbReference type="Proteomes" id="UP000007015"/>
    </source>
</evidence>
<reference evidence="1 2" key="1">
    <citation type="journal article" date="2005" name="PLoS Biol.">
        <title>The genomes of Oryza sativa: a history of duplications.</title>
        <authorList>
            <person name="Yu J."/>
            <person name="Wang J."/>
            <person name="Lin W."/>
            <person name="Li S."/>
            <person name="Li H."/>
            <person name="Zhou J."/>
            <person name="Ni P."/>
            <person name="Dong W."/>
            <person name="Hu S."/>
            <person name="Zeng C."/>
            <person name="Zhang J."/>
            <person name="Zhang Y."/>
            <person name="Li R."/>
            <person name="Xu Z."/>
            <person name="Li S."/>
            <person name="Li X."/>
            <person name="Zheng H."/>
            <person name="Cong L."/>
            <person name="Lin L."/>
            <person name="Yin J."/>
            <person name="Geng J."/>
            <person name="Li G."/>
            <person name="Shi J."/>
            <person name="Liu J."/>
            <person name="Lv H."/>
            <person name="Li J."/>
            <person name="Wang J."/>
            <person name="Deng Y."/>
            <person name="Ran L."/>
            <person name="Shi X."/>
            <person name="Wang X."/>
            <person name="Wu Q."/>
            <person name="Li C."/>
            <person name="Ren X."/>
            <person name="Wang J."/>
            <person name="Wang X."/>
            <person name="Li D."/>
            <person name="Liu D."/>
            <person name="Zhang X."/>
            <person name="Ji Z."/>
            <person name="Zhao W."/>
            <person name="Sun Y."/>
            <person name="Zhang Z."/>
            <person name="Bao J."/>
            <person name="Han Y."/>
            <person name="Dong L."/>
            <person name="Ji J."/>
            <person name="Chen P."/>
            <person name="Wu S."/>
            <person name="Liu J."/>
            <person name="Xiao Y."/>
            <person name="Bu D."/>
            <person name="Tan J."/>
            <person name="Yang L."/>
            <person name="Ye C."/>
            <person name="Zhang J."/>
            <person name="Xu J."/>
            <person name="Zhou Y."/>
            <person name="Yu Y."/>
            <person name="Zhang B."/>
            <person name="Zhuang S."/>
            <person name="Wei H."/>
            <person name="Liu B."/>
            <person name="Lei M."/>
            <person name="Yu H."/>
            <person name="Li Y."/>
            <person name="Xu H."/>
            <person name="Wei S."/>
            <person name="He X."/>
            <person name="Fang L."/>
            <person name="Zhang Z."/>
            <person name="Zhang Y."/>
            <person name="Huang X."/>
            <person name="Su Z."/>
            <person name="Tong W."/>
            <person name="Li J."/>
            <person name="Tong Z."/>
            <person name="Li S."/>
            <person name="Ye J."/>
            <person name="Wang L."/>
            <person name="Fang L."/>
            <person name="Lei T."/>
            <person name="Chen C."/>
            <person name="Chen H."/>
            <person name="Xu Z."/>
            <person name="Li H."/>
            <person name="Huang H."/>
            <person name="Zhang F."/>
            <person name="Xu H."/>
            <person name="Li N."/>
            <person name="Zhao C."/>
            <person name="Li S."/>
            <person name="Dong L."/>
            <person name="Huang Y."/>
            <person name="Li L."/>
            <person name="Xi Y."/>
            <person name="Qi Q."/>
            <person name="Li W."/>
            <person name="Zhang B."/>
            <person name="Hu W."/>
            <person name="Zhang Y."/>
            <person name="Tian X."/>
            <person name="Jiao Y."/>
            <person name="Liang X."/>
            <person name="Jin J."/>
            <person name="Gao L."/>
            <person name="Zheng W."/>
            <person name="Hao B."/>
            <person name="Liu S."/>
            <person name="Wang W."/>
            <person name="Yuan L."/>
            <person name="Cao M."/>
            <person name="McDermott J."/>
            <person name="Samudrala R."/>
            <person name="Wang J."/>
            <person name="Wong G.K."/>
            <person name="Yang H."/>
        </authorList>
    </citation>
    <scope>NUCLEOTIDE SEQUENCE [LARGE SCALE GENOMIC DNA]</scope>
    <source>
        <strain evidence="2">cv. 93-11</strain>
    </source>
</reference>
<dbReference type="AlphaFoldDB" id="B8B9B7"/>
<gene>
    <name evidence="1" type="ORF">OsI_28670</name>
</gene>
<sequence>MKMKTETATPGASTVVALSGIGLVAAPPVTAGIRIGGTASAVIRTNEANHGERNALIIGAAATGLAIQVATSNPSSPAVGKVSQIDNFINNIATPIQSPLLPAPDVKAWKPSRAKRYKKPLSPASLKTIADLVEKGGCKTIRLKTLKKKAAIAPL</sequence>
<keyword evidence="2" id="KW-1185">Reference proteome</keyword>
<organism evidence="1 2">
    <name type="scientific">Oryza sativa subsp. indica</name>
    <name type="common">Rice</name>
    <dbReference type="NCBI Taxonomy" id="39946"/>
    <lineage>
        <taxon>Eukaryota</taxon>
        <taxon>Viridiplantae</taxon>
        <taxon>Streptophyta</taxon>
        <taxon>Embryophyta</taxon>
        <taxon>Tracheophyta</taxon>
        <taxon>Spermatophyta</taxon>
        <taxon>Magnoliopsida</taxon>
        <taxon>Liliopsida</taxon>
        <taxon>Poales</taxon>
        <taxon>Poaceae</taxon>
        <taxon>BOP clade</taxon>
        <taxon>Oryzoideae</taxon>
        <taxon>Oryzeae</taxon>
        <taxon>Oryzinae</taxon>
        <taxon>Oryza</taxon>
        <taxon>Oryza sativa</taxon>
    </lineage>
</organism>
<dbReference type="EMBL" id="CM000133">
    <property type="protein sequence ID" value="EEC83304.1"/>
    <property type="molecule type" value="Genomic_DNA"/>
</dbReference>
<name>B8B9B7_ORYSI</name>
<evidence type="ECO:0000313" key="1">
    <source>
        <dbReference type="EMBL" id="EEC83304.1"/>
    </source>
</evidence>
<proteinExistence type="predicted"/>
<dbReference type="Gramene" id="BGIOSGA027243-TA">
    <property type="protein sequence ID" value="BGIOSGA027243-PA"/>
    <property type="gene ID" value="BGIOSGA027243"/>
</dbReference>